<feature type="region of interest" description="Disordered" evidence="6">
    <location>
        <begin position="459"/>
        <end position="486"/>
    </location>
</feature>
<dbReference type="PANTHER" id="PTHR46064">
    <property type="entry name" value="QUEUINE TRNA-RIBOSYLTRANSFERASE ACCESSORY SUBUNIT 2"/>
    <property type="match status" value="1"/>
</dbReference>
<name>A0A0U5GPL4_ASPCI</name>
<organism evidence="8 9">
    <name type="scientific">Aspergillus calidoustus</name>
    <dbReference type="NCBI Taxonomy" id="454130"/>
    <lineage>
        <taxon>Eukaryota</taxon>
        <taxon>Fungi</taxon>
        <taxon>Dikarya</taxon>
        <taxon>Ascomycota</taxon>
        <taxon>Pezizomycotina</taxon>
        <taxon>Eurotiomycetes</taxon>
        <taxon>Eurotiomycetidae</taxon>
        <taxon>Eurotiales</taxon>
        <taxon>Aspergillaceae</taxon>
        <taxon>Aspergillus</taxon>
        <taxon>Aspergillus subgen. Nidulantes</taxon>
    </lineage>
</organism>
<comment type="cofactor">
    <cofactor evidence="5">
        <name>Zn(2+)</name>
        <dbReference type="ChEBI" id="CHEBI:29105"/>
    </cofactor>
    <text evidence="5">Binds 1 zinc ion per subunit.</text>
</comment>
<dbReference type="STRING" id="454130.A0A0U5GPL4"/>
<feature type="binding site" evidence="5">
    <location>
        <position position="352"/>
    </location>
    <ligand>
        <name>Zn(2+)</name>
        <dbReference type="ChEBI" id="CHEBI:29105"/>
    </ligand>
</feature>
<dbReference type="InterPro" id="IPR050852">
    <property type="entry name" value="Queuine_tRNA-ribosyltrfase"/>
</dbReference>
<dbReference type="Pfam" id="PF01702">
    <property type="entry name" value="TGT"/>
    <property type="match status" value="1"/>
</dbReference>
<evidence type="ECO:0000256" key="5">
    <source>
        <dbReference type="HAMAP-Rule" id="MF_03043"/>
    </source>
</evidence>
<feature type="binding site" evidence="5">
    <location>
        <position position="355"/>
    </location>
    <ligand>
        <name>Zn(2+)</name>
        <dbReference type="ChEBI" id="CHEBI:29105"/>
    </ligand>
</feature>
<evidence type="ECO:0000256" key="4">
    <source>
        <dbReference type="ARBA" id="ARBA00022833"/>
    </source>
</evidence>
<dbReference type="Proteomes" id="UP000054771">
    <property type="component" value="Unassembled WGS sequence"/>
</dbReference>
<dbReference type="HAMAP" id="MF_03043">
    <property type="entry name" value="QTRT2"/>
    <property type="match status" value="1"/>
</dbReference>
<dbReference type="FunFam" id="3.20.20.105:FF:000007">
    <property type="entry name" value="Queuine tRNA-ribosyltransferase accessory subunit 2"/>
    <property type="match status" value="1"/>
</dbReference>
<dbReference type="OMA" id="VPHIAHD"/>
<dbReference type="NCBIfam" id="TIGR00449">
    <property type="entry name" value="tgt_general"/>
    <property type="match status" value="1"/>
</dbReference>
<dbReference type="OrthoDB" id="27601at2759"/>
<feature type="binding site" evidence="5">
    <location>
        <position position="381"/>
    </location>
    <ligand>
        <name>Zn(2+)</name>
        <dbReference type="ChEBI" id="CHEBI:29105"/>
    </ligand>
</feature>
<dbReference type="SUPFAM" id="SSF51713">
    <property type="entry name" value="tRNA-guanine transglycosylase"/>
    <property type="match status" value="1"/>
</dbReference>
<keyword evidence="3 5" id="KW-0479">Metal-binding</keyword>
<dbReference type="GO" id="GO:0006400">
    <property type="term" value="P:tRNA modification"/>
    <property type="evidence" value="ECO:0007669"/>
    <property type="project" value="InterPro"/>
</dbReference>
<dbReference type="AlphaFoldDB" id="A0A0U5GPL4"/>
<evidence type="ECO:0000256" key="2">
    <source>
        <dbReference type="ARBA" id="ARBA00022694"/>
    </source>
</evidence>
<dbReference type="InterPro" id="IPR036511">
    <property type="entry name" value="TGT-like_sf"/>
</dbReference>
<dbReference type="Gene3D" id="3.20.20.105">
    <property type="entry name" value="Queuine tRNA-ribosyltransferase-like"/>
    <property type="match status" value="1"/>
</dbReference>
<dbReference type="GO" id="GO:0008479">
    <property type="term" value="F:tRNA-guanosine(34) queuine transglycosylase activity"/>
    <property type="evidence" value="ECO:0007669"/>
    <property type="project" value="UniProtKB-UniRule"/>
</dbReference>
<dbReference type="InterPro" id="IPR002616">
    <property type="entry name" value="tRNA_ribo_trans-like"/>
</dbReference>
<keyword evidence="4 5" id="KW-0862">Zinc</keyword>
<comment type="similarity">
    <text evidence="5">Belongs to the queuine tRNA-ribosyltransferase family. QTRT2 subfamily.</text>
</comment>
<dbReference type="InterPro" id="IPR028592">
    <property type="entry name" value="QTRTD1"/>
</dbReference>
<gene>
    <name evidence="8" type="ORF">ASPCAL02702</name>
</gene>
<evidence type="ECO:0000313" key="8">
    <source>
        <dbReference type="EMBL" id="CEN60261.1"/>
    </source>
</evidence>
<comment type="subunit">
    <text evidence="5">Heterodimer of a catalytic subunit and an accessory subunit.</text>
</comment>
<feature type="domain" description="tRNA-guanine(15) transglycosylase-like" evidence="7">
    <location>
        <begin position="29"/>
        <end position="414"/>
    </location>
</feature>
<evidence type="ECO:0000259" key="7">
    <source>
        <dbReference type="Pfam" id="PF01702"/>
    </source>
</evidence>
<dbReference type="EMBL" id="CDMC01000002">
    <property type="protein sequence ID" value="CEN60261.1"/>
    <property type="molecule type" value="Genomic_DNA"/>
</dbReference>
<proteinExistence type="inferred from homology"/>
<feature type="compositionally biased region" description="Basic and acidic residues" evidence="6">
    <location>
        <begin position="474"/>
        <end position="486"/>
    </location>
</feature>
<evidence type="ECO:0000256" key="6">
    <source>
        <dbReference type="SAM" id="MobiDB-lite"/>
    </source>
</evidence>
<evidence type="ECO:0000313" key="9">
    <source>
        <dbReference type="Proteomes" id="UP000054771"/>
    </source>
</evidence>
<comment type="function">
    <text evidence="5">Non-catalytic subunit of the queuine tRNA-ribosyltransferase (TGT) that catalyzes the base-exchange of a guanine (G) residue with queuine (Q) at position 34 (anticodon wobble position) in tRNAs with GU(N) anticodons (tRNA-Asp, -Asn, -His and -Tyr), resulting in the hypermodified nucleoside queuosine (7-(((4,5-cis-dihydroxy-2-cyclopenten-1-yl)amino)methyl)-7-deazaguanosine).</text>
</comment>
<evidence type="ECO:0000256" key="1">
    <source>
        <dbReference type="ARBA" id="ARBA00022490"/>
    </source>
</evidence>
<keyword evidence="9" id="KW-1185">Reference proteome</keyword>
<dbReference type="GO" id="GO:0005737">
    <property type="term" value="C:cytoplasm"/>
    <property type="evidence" value="ECO:0007669"/>
    <property type="project" value="UniProtKB-SubCell"/>
</dbReference>
<dbReference type="GO" id="GO:0046872">
    <property type="term" value="F:metal ion binding"/>
    <property type="evidence" value="ECO:0007669"/>
    <property type="project" value="UniProtKB-KW"/>
</dbReference>
<sequence length="486" mass="53132">MLSDNNSQPSPSEMFNFSLLGSAAAVLAPRLGRLSIAGRKPISTPNYVPVTSRGAVPHLSHDVMRDNTSISSLFIGLEDFLEKEYSTKKPSIPIPIYAVPTKPHESALRKFNCLPDDLLLILGARREPPIPCAPSNTPNSIAILTSVGFAQLEETKYVEAVQRLSPDIVIGLSDLTIGQTPGLKRRAKMVDRTHAFTMHGTEALLGSHLSEHSRSNAAYFAPILPLENTEQQIYLEDLEADLRPFISGLALYEPASLSIVPEELGDLPRLLFSGPTTPHDILREVSLGADLLTIPFLSIASDSGLALNFVFPSPPQTSEDSGPSSDPLPLAEDLWSTSYTTDTASLAESCNCYTCQKHHRAYIHHLLSAKEMLAWTLFQIHNHHVLDQFFAAIRDSIERGTFEADVQTFQKTYAPEFPQATGSGPRLRGYQLPASGPSQPRRYPPAYGKLELAAEKFAQAESSVPTPDTGAEGLEEHGFAEKVRIE</sequence>
<protein>
    <recommendedName>
        <fullName evidence="5">Queuine tRNA-ribosyltransferase accessory subunit 2</fullName>
    </recommendedName>
    <alternativeName>
        <fullName evidence="5">Queuine tRNA-ribosyltransferase domain-containing protein 1</fullName>
    </alternativeName>
</protein>
<evidence type="ECO:0000256" key="3">
    <source>
        <dbReference type="ARBA" id="ARBA00022723"/>
    </source>
</evidence>
<dbReference type="PANTHER" id="PTHR46064:SF1">
    <property type="entry name" value="QUEUINE TRNA-RIBOSYLTRANSFERASE ACCESSORY SUBUNIT 2"/>
    <property type="match status" value="1"/>
</dbReference>
<reference evidence="9" key="1">
    <citation type="journal article" date="2016" name="Genome Announc.">
        <title>Draft genome sequences of fungus Aspergillus calidoustus.</title>
        <authorList>
            <person name="Horn F."/>
            <person name="Linde J."/>
            <person name="Mattern D.J."/>
            <person name="Walther G."/>
            <person name="Guthke R."/>
            <person name="Scherlach K."/>
            <person name="Martin K."/>
            <person name="Brakhage A.A."/>
            <person name="Petzke L."/>
            <person name="Valiante V."/>
        </authorList>
    </citation>
    <scope>NUCLEOTIDE SEQUENCE [LARGE SCALE GENOMIC DNA]</scope>
    <source>
        <strain evidence="9">SF006504</strain>
    </source>
</reference>
<feature type="region of interest" description="Disordered" evidence="6">
    <location>
        <begin position="416"/>
        <end position="445"/>
    </location>
</feature>
<keyword evidence="1 5" id="KW-0963">Cytoplasm</keyword>
<comment type="subcellular location">
    <subcellularLocation>
        <location evidence="5">Cytoplasm</location>
    </subcellularLocation>
</comment>
<feature type="binding site" evidence="5">
    <location>
        <position position="350"/>
    </location>
    <ligand>
        <name>Zn(2+)</name>
        <dbReference type="ChEBI" id="CHEBI:29105"/>
    </ligand>
</feature>
<keyword evidence="2 5" id="KW-0819">tRNA processing</keyword>
<accession>A0A0U5GPL4</accession>